<dbReference type="EMBL" id="MVHW01000002">
    <property type="protein sequence ID" value="ORB08707.1"/>
    <property type="molecule type" value="Genomic_DNA"/>
</dbReference>
<dbReference type="STRING" id="560555.BST30_01845"/>
<evidence type="ECO:0000313" key="6">
    <source>
        <dbReference type="EMBL" id="BBY41692.1"/>
    </source>
</evidence>
<keyword evidence="9" id="KW-1185">Reference proteome</keyword>
<gene>
    <name evidence="7" type="ORF">BST30_01845</name>
    <name evidence="6" type="ORF">MMAN_58260</name>
</gene>
<evidence type="ECO:0000256" key="2">
    <source>
        <dbReference type="ARBA" id="ARBA00023172"/>
    </source>
</evidence>
<dbReference type="PANTHER" id="PTHR30349">
    <property type="entry name" value="PHAGE INTEGRASE-RELATED"/>
    <property type="match status" value="1"/>
</dbReference>
<dbReference type="PROSITE" id="PS51900">
    <property type="entry name" value="CB"/>
    <property type="match status" value="1"/>
</dbReference>
<keyword evidence="1 3" id="KW-0238">DNA-binding</keyword>
<reference evidence="6" key="3">
    <citation type="submission" date="2020-02" db="EMBL/GenBank/DDBJ databases">
        <authorList>
            <person name="Matsumoto Y."/>
            <person name="Kinjo T."/>
            <person name="Motooka D."/>
            <person name="Nabeya D."/>
            <person name="Jung N."/>
            <person name="Uechi K."/>
            <person name="Horii T."/>
            <person name="Iida T."/>
            <person name="Fujita J."/>
            <person name="Nakamura S."/>
        </authorList>
    </citation>
    <scope>NUCLEOTIDE SEQUENCE</scope>
    <source>
        <strain evidence="6">JCM 18113</strain>
    </source>
</reference>
<evidence type="ECO:0000259" key="4">
    <source>
        <dbReference type="PROSITE" id="PS51898"/>
    </source>
</evidence>
<evidence type="ECO:0000256" key="1">
    <source>
        <dbReference type="ARBA" id="ARBA00023125"/>
    </source>
</evidence>
<dbReference type="PANTHER" id="PTHR30349:SF64">
    <property type="entry name" value="PROPHAGE INTEGRASE INTD-RELATED"/>
    <property type="match status" value="1"/>
</dbReference>
<dbReference type="GO" id="GO:0006310">
    <property type="term" value="P:DNA recombination"/>
    <property type="evidence" value="ECO:0007669"/>
    <property type="project" value="UniProtKB-KW"/>
</dbReference>
<organism evidence="7 8">
    <name type="scientific">Mycobacterium mantenii</name>
    <dbReference type="NCBI Taxonomy" id="560555"/>
    <lineage>
        <taxon>Bacteria</taxon>
        <taxon>Bacillati</taxon>
        <taxon>Actinomycetota</taxon>
        <taxon>Actinomycetes</taxon>
        <taxon>Mycobacteriales</taxon>
        <taxon>Mycobacteriaceae</taxon>
        <taxon>Mycobacterium</taxon>
        <taxon>Mycobacterium avium complex (MAC)</taxon>
    </lineage>
</organism>
<evidence type="ECO:0000313" key="8">
    <source>
        <dbReference type="Proteomes" id="UP000192760"/>
    </source>
</evidence>
<dbReference type="InterPro" id="IPR002104">
    <property type="entry name" value="Integrase_catalytic"/>
</dbReference>
<dbReference type="Proteomes" id="UP000465812">
    <property type="component" value="Chromosome"/>
</dbReference>
<dbReference type="InterPro" id="IPR050090">
    <property type="entry name" value="Tyrosine_recombinase_XerCD"/>
</dbReference>
<evidence type="ECO:0000313" key="9">
    <source>
        <dbReference type="Proteomes" id="UP000465812"/>
    </source>
</evidence>
<name>A0A1X0G3W2_MYCNT</name>
<dbReference type="GO" id="GO:0015074">
    <property type="term" value="P:DNA integration"/>
    <property type="evidence" value="ECO:0007669"/>
    <property type="project" value="InterPro"/>
</dbReference>
<proteinExistence type="predicted"/>
<protein>
    <submittedName>
        <fullName evidence="7">Integrase</fullName>
    </submittedName>
</protein>
<dbReference type="EMBL" id="AP022590">
    <property type="protein sequence ID" value="BBY41692.1"/>
    <property type="molecule type" value="Genomic_DNA"/>
</dbReference>
<dbReference type="GO" id="GO:0003677">
    <property type="term" value="F:DNA binding"/>
    <property type="evidence" value="ECO:0007669"/>
    <property type="project" value="UniProtKB-UniRule"/>
</dbReference>
<evidence type="ECO:0000256" key="3">
    <source>
        <dbReference type="PROSITE-ProRule" id="PRU01248"/>
    </source>
</evidence>
<evidence type="ECO:0000313" key="7">
    <source>
        <dbReference type="EMBL" id="ORB08707.1"/>
    </source>
</evidence>
<dbReference type="Gene3D" id="1.10.443.10">
    <property type="entry name" value="Intergrase catalytic core"/>
    <property type="match status" value="1"/>
</dbReference>
<dbReference type="PROSITE" id="PS51898">
    <property type="entry name" value="TYR_RECOMBINASE"/>
    <property type="match status" value="1"/>
</dbReference>
<feature type="domain" description="Tyr recombinase" evidence="4">
    <location>
        <begin position="169"/>
        <end position="331"/>
    </location>
</feature>
<accession>A0A1X0G3W2</accession>
<dbReference type="InterPro" id="IPR011010">
    <property type="entry name" value="DNA_brk_join_enz"/>
</dbReference>
<dbReference type="Proteomes" id="UP000192760">
    <property type="component" value="Unassembled WGS sequence"/>
</dbReference>
<feature type="domain" description="Core-binding (CB)" evidence="5">
    <location>
        <begin position="69"/>
        <end position="148"/>
    </location>
</feature>
<dbReference type="AlphaFoldDB" id="A0A1X0G3W2"/>
<sequence length="334" mass="37377">MNAVNRARIARKRAQRLGLHLSQRGIVFTVRDDNDVTLAVGPLAVVDRYLLDRIRPKPPGPQPSISAPETWQRYIDDYLLTLSAAGQRPATFRLRKGILCRVARGLGCPPGEVTADKLVDWFGRQQQLSPEGRHSYRSTLRGFFVWMYETDRIPVCIADALPTVRVPKAPPRPATDEAWVAALERADQRMELMLRLAAEAGLRRAEVAQVHSRDLIDVDGGRRLLVRGKGGQNRMVPVSDYVAALIRESGDGWAFPNKAGGHLTAEHVGKLVARALPDNWTMHTLRHRYATRVYRGSRNIRAVQQLLGHTSVISTERYVAIYDDEIRAAAACAW</sequence>
<dbReference type="InterPro" id="IPR013762">
    <property type="entry name" value="Integrase-like_cat_sf"/>
</dbReference>
<reference evidence="6 9" key="2">
    <citation type="journal article" date="2019" name="Emerg. Microbes Infect.">
        <title>Comprehensive subspecies identification of 175 nontuberculous mycobacteria species based on 7547 genomic profiles.</title>
        <authorList>
            <person name="Matsumoto Y."/>
            <person name="Kinjo T."/>
            <person name="Motooka D."/>
            <person name="Nabeya D."/>
            <person name="Jung N."/>
            <person name="Uechi K."/>
            <person name="Horii T."/>
            <person name="Iida T."/>
            <person name="Fujita J."/>
            <person name="Nakamura S."/>
        </authorList>
    </citation>
    <scope>NUCLEOTIDE SEQUENCE [LARGE SCALE GENOMIC DNA]</scope>
    <source>
        <strain evidence="6 9">JCM 18113</strain>
    </source>
</reference>
<reference evidence="7 8" key="1">
    <citation type="submission" date="2017-02" db="EMBL/GenBank/DDBJ databases">
        <title>The new phylogeny of genus Mycobacterium.</title>
        <authorList>
            <person name="Tortoli E."/>
            <person name="Trovato A."/>
            <person name="Cirillo D.M."/>
        </authorList>
    </citation>
    <scope>NUCLEOTIDE SEQUENCE [LARGE SCALE GENOMIC DNA]</scope>
    <source>
        <strain evidence="7 8">DSM 45255</strain>
    </source>
</reference>
<dbReference type="Pfam" id="PF00589">
    <property type="entry name" value="Phage_integrase"/>
    <property type="match status" value="1"/>
</dbReference>
<evidence type="ECO:0000259" key="5">
    <source>
        <dbReference type="PROSITE" id="PS51900"/>
    </source>
</evidence>
<keyword evidence="2" id="KW-0233">DNA recombination</keyword>
<dbReference type="RefSeq" id="WP_083092743.1">
    <property type="nucleotide sequence ID" value="NZ_AP022590.1"/>
</dbReference>
<dbReference type="SUPFAM" id="SSF56349">
    <property type="entry name" value="DNA breaking-rejoining enzymes"/>
    <property type="match status" value="1"/>
</dbReference>
<dbReference type="InterPro" id="IPR044068">
    <property type="entry name" value="CB"/>
</dbReference>